<evidence type="ECO:0000256" key="1">
    <source>
        <dbReference type="SAM" id="Phobius"/>
    </source>
</evidence>
<evidence type="ECO:0000313" key="2">
    <source>
        <dbReference type="EMBL" id="NKE04110.1"/>
    </source>
</evidence>
<organism evidence="2 3">
    <name type="scientific">Mesobacillus selenatarsenatis</name>
    <dbReference type="NCBI Taxonomy" id="388741"/>
    <lineage>
        <taxon>Bacteria</taxon>
        <taxon>Bacillati</taxon>
        <taxon>Bacillota</taxon>
        <taxon>Bacilli</taxon>
        <taxon>Bacillales</taxon>
        <taxon>Bacillaceae</taxon>
        <taxon>Mesobacillus</taxon>
    </lineage>
</organism>
<gene>
    <name evidence="2" type="ORF">GWK17_01250</name>
</gene>
<dbReference type="RefSeq" id="WP_167830631.1">
    <property type="nucleotide sequence ID" value="NZ_JAAVUM010000001.1"/>
</dbReference>
<keyword evidence="1" id="KW-0812">Transmembrane</keyword>
<comment type="caution">
    <text evidence="2">The sequence shown here is derived from an EMBL/GenBank/DDBJ whole genome shotgun (WGS) entry which is preliminary data.</text>
</comment>
<sequence length="90" mass="9909">MNTTGRWVAAGILFLLGVLLFNKGLDLKALGTNVDGDGIGLYFLTLEINDRVQEASIPGYSKGFFMSSFVVFLISFLIIGRNLKYRKNAS</sequence>
<dbReference type="EMBL" id="JAAVUM010000001">
    <property type="protein sequence ID" value="NKE04110.1"/>
    <property type="molecule type" value="Genomic_DNA"/>
</dbReference>
<accession>A0A846TB82</accession>
<name>A0A846TB82_9BACI</name>
<reference evidence="2 3" key="1">
    <citation type="submission" date="2020-03" db="EMBL/GenBank/DDBJ databases">
        <authorList>
            <person name="Sun Q."/>
        </authorList>
    </citation>
    <scope>NUCLEOTIDE SEQUENCE [LARGE SCALE GENOMIC DNA]</scope>
    <source>
        <strain evidence="2 3">KACC 21451</strain>
    </source>
</reference>
<proteinExistence type="predicted"/>
<feature type="transmembrane region" description="Helical" evidence="1">
    <location>
        <begin position="7"/>
        <end position="25"/>
    </location>
</feature>
<dbReference type="Proteomes" id="UP000587942">
    <property type="component" value="Unassembled WGS sequence"/>
</dbReference>
<evidence type="ECO:0000313" key="3">
    <source>
        <dbReference type="Proteomes" id="UP000587942"/>
    </source>
</evidence>
<dbReference type="AlphaFoldDB" id="A0A846TB82"/>
<keyword evidence="1" id="KW-1133">Transmembrane helix</keyword>
<keyword evidence="1" id="KW-0472">Membrane</keyword>
<protein>
    <submittedName>
        <fullName evidence="2">Uncharacterized protein</fullName>
    </submittedName>
</protein>
<feature type="transmembrane region" description="Helical" evidence="1">
    <location>
        <begin position="64"/>
        <end position="83"/>
    </location>
</feature>